<comment type="subcellular location">
    <subcellularLocation>
        <location evidence="1 6">Mitochondrion</location>
    </subcellularLocation>
</comment>
<evidence type="ECO:0000256" key="5">
    <source>
        <dbReference type="ARBA" id="ARBA00023128"/>
    </source>
</evidence>
<evidence type="ECO:0000256" key="3">
    <source>
        <dbReference type="ARBA" id="ARBA00022845"/>
    </source>
</evidence>
<keyword evidence="8" id="KW-1185">Reference proteome</keyword>
<sequence>MLRPSNFRSVLLNDAFVFRSFSTVFTKNENLQVEDLEKYITPNDVKKTVFINNDHMMNPLFKLNDLEILQLSLKDPTDSDFNVFKINLNTNEIDLNSKLSFRDGKNFLNWYYQGYKDKNELILKPVDSLDLEYQDFKVNLNNEVLSNRILSLINDDQFDWSLEKLTNLFENDSQISFNPSKSDRFSIQFNHLVIFMLQNLSNNHHHHVIYQSLCNYVIVNLPKINKSLDGIIFNFVNLLLYNMSPGNLNSFNCFENFLKEFPPKILLQNFGPFLVNDIIDLCLKYDQLTRAKDFIDLLLNNKFLPKISTLENYIQILSTSIVSKKMNGSSFAKFNVLTKNFNTVYNKYLTKKIIDSLLPFIQHEQEFNSLVSFIENNENPVKLFTDSFTGLIETYFRVLTSDYKFQRPSGKLYLSSNFNSFFNKLKYRGIDTTQLDEELYIKILINLNNTYALEKYLFAKYPTIENKDKFIEKVVDLMIESSLNYKAMMSTVDEITKWDQKRFPSGINRNSQFMFLKKLLYSVSEKSRVNLEIKIFNSNAFSNSLYKNLVYCIFANDLKEITDSNNLMISLFRQAFINPQIGVKELRSISALCLQNLSSEEIAKMIEFSNANRSYHKKNAFSQIVFKEEYEKWNEKMANKN</sequence>
<proteinExistence type="inferred from homology"/>
<evidence type="ECO:0000313" key="7">
    <source>
        <dbReference type="EMBL" id="ODV93224.1"/>
    </source>
</evidence>
<evidence type="ECO:0000313" key="8">
    <source>
        <dbReference type="Proteomes" id="UP000094236"/>
    </source>
</evidence>
<name>A0A1E4TN99_PACTA</name>
<dbReference type="InterPro" id="IPR031467">
    <property type="entry name" value="Aep1"/>
</dbReference>
<protein>
    <recommendedName>
        <fullName evidence="6">ATPase expression protein 1</fullName>
    </recommendedName>
</protein>
<dbReference type="EMBL" id="KV454018">
    <property type="protein sequence ID" value="ODV93224.1"/>
    <property type="molecule type" value="Genomic_DNA"/>
</dbReference>
<accession>A0A1E4TN99</accession>
<dbReference type="Proteomes" id="UP000094236">
    <property type="component" value="Unassembled WGS sequence"/>
</dbReference>
<keyword evidence="4 6" id="KW-0809">Transit peptide</keyword>
<evidence type="ECO:0000256" key="6">
    <source>
        <dbReference type="RuleBase" id="RU362136"/>
    </source>
</evidence>
<gene>
    <name evidence="7" type="ORF">PACTADRAFT_51843</name>
</gene>
<evidence type="ECO:0000256" key="4">
    <source>
        <dbReference type="ARBA" id="ARBA00022946"/>
    </source>
</evidence>
<comment type="function">
    <text evidence="6">Required for translation of the mitochondrial OLI1 transcript encoding subunit 9 of mitochondrial ATP synthase.</text>
</comment>
<dbReference type="GO" id="GO:0045182">
    <property type="term" value="F:translation regulator activity"/>
    <property type="evidence" value="ECO:0007669"/>
    <property type="project" value="InterPro"/>
</dbReference>
<evidence type="ECO:0000256" key="1">
    <source>
        <dbReference type="ARBA" id="ARBA00004173"/>
    </source>
</evidence>
<dbReference type="Pfam" id="PF17049">
    <property type="entry name" value="AEP1"/>
    <property type="match status" value="1"/>
</dbReference>
<evidence type="ECO:0000256" key="2">
    <source>
        <dbReference type="ARBA" id="ARBA00008176"/>
    </source>
</evidence>
<comment type="similarity">
    <text evidence="2 6">Belongs to the AEP1 family.</text>
</comment>
<keyword evidence="3 6" id="KW-0810">Translation regulation</keyword>
<dbReference type="AlphaFoldDB" id="A0A1E4TN99"/>
<keyword evidence="5 6" id="KW-0496">Mitochondrion</keyword>
<organism evidence="7 8">
    <name type="scientific">Pachysolen tannophilus NRRL Y-2460</name>
    <dbReference type="NCBI Taxonomy" id="669874"/>
    <lineage>
        <taxon>Eukaryota</taxon>
        <taxon>Fungi</taxon>
        <taxon>Dikarya</taxon>
        <taxon>Ascomycota</taxon>
        <taxon>Saccharomycotina</taxon>
        <taxon>Pichiomycetes</taxon>
        <taxon>Pachysolenaceae</taxon>
        <taxon>Pachysolen</taxon>
    </lineage>
</organism>
<dbReference type="GO" id="GO:0005739">
    <property type="term" value="C:mitochondrion"/>
    <property type="evidence" value="ECO:0007669"/>
    <property type="project" value="UniProtKB-SubCell"/>
</dbReference>
<reference evidence="8" key="1">
    <citation type="submission" date="2016-05" db="EMBL/GenBank/DDBJ databases">
        <title>Comparative genomics of biotechnologically important yeasts.</title>
        <authorList>
            <consortium name="DOE Joint Genome Institute"/>
            <person name="Riley R."/>
            <person name="Haridas S."/>
            <person name="Wolfe K.H."/>
            <person name="Lopes M.R."/>
            <person name="Hittinger C.T."/>
            <person name="Goker M."/>
            <person name="Salamov A."/>
            <person name="Wisecaver J."/>
            <person name="Long T.M."/>
            <person name="Aerts A.L."/>
            <person name="Barry K."/>
            <person name="Choi C."/>
            <person name="Clum A."/>
            <person name="Coughlan A.Y."/>
            <person name="Deshpande S."/>
            <person name="Douglass A.P."/>
            <person name="Hanson S.J."/>
            <person name="Klenk H.-P."/>
            <person name="Labutti K."/>
            <person name="Lapidus A."/>
            <person name="Lindquist E."/>
            <person name="Lipzen A."/>
            <person name="Meier-Kolthoff J.P."/>
            <person name="Ohm R.A."/>
            <person name="Otillar R.P."/>
            <person name="Pangilinan J."/>
            <person name="Peng Y."/>
            <person name="Rokas A."/>
            <person name="Rosa C.A."/>
            <person name="Scheuner C."/>
            <person name="Sibirny A.A."/>
            <person name="Slot J.C."/>
            <person name="Stielow J.B."/>
            <person name="Sun H."/>
            <person name="Kurtzman C.P."/>
            <person name="Blackwell M."/>
            <person name="Grigoriev I.V."/>
            <person name="Jeffries T.W."/>
        </authorList>
    </citation>
    <scope>NUCLEOTIDE SEQUENCE [LARGE SCALE GENOMIC DNA]</scope>
    <source>
        <strain evidence="8">NRRL Y-2460</strain>
    </source>
</reference>